<dbReference type="GO" id="GO:0000981">
    <property type="term" value="F:DNA-binding transcription factor activity, RNA polymerase II-specific"/>
    <property type="evidence" value="ECO:0007669"/>
    <property type="project" value="TreeGrafter"/>
</dbReference>
<feature type="compositionally biased region" description="Polar residues" evidence="6">
    <location>
        <begin position="1"/>
        <end position="11"/>
    </location>
</feature>
<dbReference type="GO" id="GO:0000978">
    <property type="term" value="F:RNA polymerase II cis-regulatory region sequence-specific DNA binding"/>
    <property type="evidence" value="ECO:0007669"/>
    <property type="project" value="TreeGrafter"/>
</dbReference>
<proteinExistence type="predicted"/>
<reference evidence="9" key="1">
    <citation type="journal article" date="2012" name="Science">
        <title>The Paleozoic origin of enzymatic lignin decomposition reconstructed from 31 fungal genomes.</title>
        <authorList>
            <person name="Floudas D."/>
            <person name="Binder M."/>
            <person name="Riley R."/>
            <person name="Barry K."/>
            <person name="Blanchette R.A."/>
            <person name="Henrissat B."/>
            <person name="Martinez A.T."/>
            <person name="Otillar R."/>
            <person name="Spatafora J.W."/>
            <person name="Yadav J.S."/>
            <person name="Aerts A."/>
            <person name="Benoit I."/>
            <person name="Boyd A."/>
            <person name="Carlson A."/>
            <person name="Copeland A."/>
            <person name="Coutinho P.M."/>
            <person name="de Vries R.P."/>
            <person name="Ferreira P."/>
            <person name="Findley K."/>
            <person name="Foster B."/>
            <person name="Gaskell J."/>
            <person name="Glotzer D."/>
            <person name="Gorecki P."/>
            <person name="Heitman J."/>
            <person name="Hesse C."/>
            <person name="Hori C."/>
            <person name="Igarashi K."/>
            <person name="Jurgens J.A."/>
            <person name="Kallen N."/>
            <person name="Kersten P."/>
            <person name="Kohler A."/>
            <person name="Kuees U."/>
            <person name="Kumar T.K.A."/>
            <person name="Kuo A."/>
            <person name="LaButti K."/>
            <person name="Larrondo L.F."/>
            <person name="Lindquist E."/>
            <person name="Ling A."/>
            <person name="Lombard V."/>
            <person name="Lucas S."/>
            <person name="Lundell T."/>
            <person name="Martin R."/>
            <person name="McLaughlin D.J."/>
            <person name="Morgenstern I."/>
            <person name="Morin E."/>
            <person name="Murat C."/>
            <person name="Nagy L.G."/>
            <person name="Nolan M."/>
            <person name="Ohm R.A."/>
            <person name="Patyshakuliyeva A."/>
            <person name="Rokas A."/>
            <person name="Ruiz-Duenas F.J."/>
            <person name="Sabat G."/>
            <person name="Salamov A."/>
            <person name="Samejima M."/>
            <person name="Schmutz J."/>
            <person name="Slot J.C."/>
            <person name="St John F."/>
            <person name="Stenlid J."/>
            <person name="Sun H."/>
            <person name="Sun S."/>
            <person name="Syed K."/>
            <person name="Tsang A."/>
            <person name="Wiebenga A."/>
            <person name="Young D."/>
            <person name="Pisabarro A."/>
            <person name="Eastwood D.C."/>
            <person name="Martin F."/>
            <person name="Cullen D."/>
            <person name="Grigoriev I.V."/>
            <person name="Hibbett D.S."/>
        </authorList>
    </citation>
    <scope>NUCLEOTIDE SEQUENCE [LARGE SCALE GENOMIC DNA]</scope>
    <source>
        <strain evidence="9">RWD-64-598 SS2</strain>
    </source>
</reference>
<comment type="caution">
    <text evidence="8">The sequence shown here is derived from an EMBL/GenBank/DDBJ whole genome shotgun (WGS) entry which is preliminary data.</text>
</comment>
<accession>A0A5M3N6Q1</accession>
<evidence type="ECO:0000256" key="2">
    <source>
        <dbReference type="ARBA" id="ARBA00023015"/>
    </source>
</evidence>
<sequence length="332" mass="37352">MEHQHQQQQHIPNGDHGDHNLMAPYSFYNGAVDQPAYNMHQPFQQQLGSPYQLQHPGMASRHLSAPDLHNAVQFHDMSLMPQQYGQQPVYGSPAQHVPMGLPPASPHMYDPLSPPTSDTSNEGIYHHSRNSSASGSPSSSRSSSLVHRNSLRYNPIPSPSNSSVSSGRRGRRSSLRDSDEEDMGALYMDNITDNRKEATRRQRIEAEQKRRDELRDGYQKLKEVLPVSTQKSSKCHLLERATSHIITLEKRNQEMMERLEKVEQEVKRLRDINERLTRGLGHTSPGQTMMSDIDARPLSPPPEATLPGHSLAMVQGHIPRERSRSPAGSDGY</sequence>
<comment type="subcellular location">
    <subcellularLocation>
        <location evidence="1">Nucleus</location>
    </subcellularLocation>
</comment>
<dbReference type="GeneID" id="19209895"/>
<feature type="domain" description="BHLH" evidence="7">
    <location>
        <begin position="198"/>
        <end position="248"/>
    </location>
</feature>
<dbReference type="RefSeq" id="XP_007762839.1">
    <property type="nucleotide sequence ID" value="XM_007764649.1"/>
</dbReference>
<evidence type="ECO:0000313" key="8">
    <source>
        <dbReference type="EMBL" id="EIW87120.1"/>
    </source>
</evidence>
<dbReference type="Proteomes" id="UP000053558">
    <property type="component" value="Unassembled WGS sequence"/>
</dbReference>
<dbReference type="KEGG" id="cput:CONPUDRAFT_79284"/>
<keyword evidence="2" id="KW-0805">Transcription regulation</keyword>
<dbReference type="GO" id="GO:0005634">
    <property type="term" value="C:nucleus"/>
    <property type="evidence" value="ECO:0007669"/>
    <property type="project" value="UniProtKB-SubCell"/>
</dbReference>
<dbReference type="Gene3D" id="4.10.280.10">
    <property type="entry name" value="Helix-loop-helix DNA-binding domain"/>
    <property type="match status" value="1"/>
</dbReference>
<dbReference type="OMA" id="MPLMSHQ"/>
<keyword evidence="9" id="KW-1185">Reference proteome</keyword>
<dbReference type="InterPro" id="IPR052207">
    <property type="entry name" value="Max-like/E-box_TFs"/>
</dbReference>
<evidence type="ECO:0000259" key="7">
    <source>
        <dbReference type="PROSITE" id="PS50888"/>
    </source>
</evidence>
<dbReference type="SUPFAM" id="SSF47459">
    <property type="entry name" value="HLH, helix-loop-helix DNA-binding domain"/>
    <property type="match status" value="1"/>
</dbReference>
<dbReference type="PROSITE" id="PS50888">
    <property type="entry name" value="BHLH"/>
    <property type="match status" value="1"/>
</dbReference>
<evidence type="ECO:0000256" key="5">
    <source>
        <dbReference type="ARBA" id="ARBA00023242"/>
    </source>
</evidence>
<keyword evidence="3" id="KW-0238">DNA-binding</keyword>
<evidence type="ECO:0000256" key="6">
    <source>
        <dbReference type="SAM" id="MobiDB-lite"/>
    </source>
</evidence>
<evidence type="ECO:0000256" key="4">
    <source>
        <dbReference type="ARBA" id="ARBA00023163"/>
    </source>
</evidence>
<dbReference type="EMBL" id="JH711573">
    <property type="protein sequence ID" value="EIW87120.1"/>
    <property type="molecule type" value="Genomic_DNA"/>
</dbReference>
<organism evidence="8 9">
    <name type="scientific">Coniophora puteana (strain RWD-64-598)</name>
    <name type="common">Brown rot fungus</name>
    <dbReference type="NCBI Taxonomy" id="741705"/>
    <lineage>
        <taxon>Eukaryota</taxon>
        <taxon>Fungi</taxon>
        <taxon>Dikarya</taxon>
        <taxon>Basidiomycota</taxon>
        <taxon>Agaricomycotina</taxon>
        <taxon>Agaricomycetes</taxon>
        <taxon>Agaricomycetidae</taxon>
        <taxon>Boletales</taxon>
        <taxon>Coniophorineae</taxon>
        <taxon>Coniophoraceae</taxon>
        <taxon>Coniophora</taxon>
    </lineage>
</organism>
<dbReference type="GO" id="GO:0046983">
    <property type="term" value="F:protein dimerization activity"/>
    <property type="evidence" value="ECO:0007669"/>
    <property type="project" value="InterPro"/>
</dbReference>
<dbReference type="OrthoDB" id="5778525at2759"/>
<feature type="region of interest" description="Disordered" evidence="6">
    <location>
        <begin position="278"/>
        <end position="309"/>
    </location>
</feature>
<dbReference type="InterPro" id="IPR011598">
    <property type="entry name" value="bHLH_dom"/>
</dbReference>
<gene>
    <name evidence="8" type="ORF">CONPUDRAFT_79284</name>
</gene>
<dbReference type="PANTHER" id="PTHR15741:SF27">
    <property type="entry name" value="TRANSCRIPTION FACTOR AP-4"/>
    <property type="match status" value="1"/>
</dbReference>
<feature type="compositionally biased region" description="Low complexity" evidence="6">
    <location>
        <begin position="130"/>
        <end position="152"/>
    </location>
</feature>
<keyword evidence="4" id="KW-0804">Transcription</keyword>
<dbReference type="PANTHER" id="PTHR15741">
    <property type="entry name" value="BASIC HELIX-LOOP-HELIX ZIP TRANSCRIPTION FACTOR"/>
    <property type="match status" value="1"/>
</dbReference>
<dbReference type="Pfam" id="PF00010">
    <property type="entry name" value="HLH"/>
    <property type="match status" value="1"/>
</dbReference>
<name>A0A5M3N6Q1_CONPW</name>
<dbReference type="SMART" id="SM00353">
    <property type="entry name" value="HLH"/>
    <property type="match status" value="1"/>
</dbReference>
<feature type="region of interest" description="Disordered" evidence="6">
    <location>
        <begin position="84"/>
        <end position="185"/>
    </location>
</feature>
<evidence type="ECO:0000256" key="1">
    <source>
        <dbReference type="ARBA" id="ARBA00004123"/>
    </source>
</evidence>
<evidence type="ECO:0000313" key="9">
    <source>
        <dbReference type="Proteomes" id="UP000053558"/>
    </source>
</evidence>
<dbReference type="InterPro" id="IPR036638">
    <property type="entry name" value="HLH_DNA-bd_sf"/>
</dbReference>
<protein>
    <recommendedName>
        <fullName evidence="7">BHLH domain-containing protein</fullName>
    </recommendedName>
</protein>
<feature type="region of interest" description="Disordered" evidence="6">
    <location>
        <begin position="1"/>
        <end position="21"/>
    </location>
</feature>
<keyword evidence="5" id="KW-0539">Nucleus</keyword>
<dbReference type="AlphaFoldDB" id="A0A5M3N6Q1"/>
<evidence type="ECO:0000256" key="3">
    <source>
        <dbReference type="ARBA" id="ARBA00023125"/>
    </source>
</evidence>